<organism evidence="14 15">
    <name type="scientific">Campylobacter coli</name>
    <dbReference type="NCBI Taxonomy" id="195"/>
    <lineage>
        <taxon>Bacteria</taxon>
        <taxon>Pseudomonadati</taxon>
        <taxon>Campylobacterota</taxon>
        <taxon>Epsilonproteobacteria</taxon>
        <taxon>Campylobacterales</taxon>
        <taxon>Campylobacteraceae</taxon>
        <taxon>Campylobacter</taxon>
    </lineage>
</organism>
<accession>A0A3Z9F5P4</accession>
<evidence type="ECO:0000256" key="1">
    <source>
        <dbReference type="ARBA" id="ARBA00003540"/>
    </source>
</evidence>
<dbReference type="Proteomes" id="UP000333665">
    <property type="component" value="Unassembled WGS sequence"/>
</dbReference>
<keyword evidence="8" id="KW-0997">Cell inner membrane</keyword>
<comment type="caution">
    <text evidence="14">The sequence shown here is derived from an EMBL/GenBank/DDBJ whole genome shotgun (WGS) entry which is preliminary data.</text>
</comment>
<dbReference type="GO" id="GO:0015031">
    <property type="term" value="P:protein transport"/>
    <property type="evidence" value="ECO:0007669"/>
    <property type="project" value="UniProtKB-KW"/>
</dbReference>
<keyword evidence="11" id="KW-1133">Transmembrane helix</keyword>
<evidence type="ECO:0000256" key="9">
    <source>
        <dbReference type="ARBA" id="ARBA00022692"/>
    </source>
</evidence>
<evidence type="ECO:0000256" key="3">
    <source>
        <dbReference type="ARBA" id="ARBA00005811"/>
    </source>
</evidence>
<dbReference type="AlphaFoldDB" id="A0A3Z9F5P4"/>
<evidence type="ECO:0000313" key="14">
    <source>
        <dbReference type="EMBL" id="EAL8416561.1"/>
    </source>
</evidence>
<evidence type="ECO:0000256" key="4">
    <source>
        <dbReference type="ARBA" id="ARBA00011471"/>
    </source>
</evidence>
<keyword evidence="7" id="KW-1003">Cell membrane</keyword>
<keyword evidence="10 13" id="KW-0653">Protein transport</keyword>
<comment type="function">
    <text evidence="1">Involved in the TonB-dependent energy-dependent transport of various receptor-bound substrates.</text>
</comment>
<dbReference type="PANTHER" id="PTHR30558:SF12">
    <property type="entry name" value="BIOPOLYMER TRANSPORT PROTEIN EXBD"/>
    <property type="match status" value="1"/>
</dbReference>
<sequence>MLKLPKNEGLNIVPFIDIMLVLLAIILSISTFIAHGKIEINLPVSESALSLNNDEKKLSISIDENNIFYLDDKTTDLKGLSDAISSLHKKTIVELKSDKNAKFESFVQIIDLLKAKEHENFQIITEKNR</sequence>
<evidence type="ECO:0000313" key="15">
    <source>
        <dbReference type="Proteomes" id="UP000333665"/>
    </source>
</evidence>
<keyword evidence="6 13" id="KW-0813">Transport</keyword>
<reference evidence="14 15" key="1">
    <citation type="submission" date="2018-08" db="EMBL/GenBank/DDBJ databases">
        <authorList>
            <consortium name="NARMS: The National Antimicrobial Resistance Monitoring System"/>
        </authorList>
    </citation>
    <scope>NUCLEOTIDE SEQUENCE [LARGE SCALE GENOMIC DNA]</scope>
    <source>
        <strain evidence="14 15">FSIS11812579</strain>
    </source>
</reference>
<dbReference type="RefSeq" id="WP_025398644.1">
    <property type="nucleotide sequence ID" value="NZ_AP028341.1"/>
</dbReference>
<evidence type="ECO:0000256" key="11">
    <source>
        <dbReference type="ARBA" id="ARBA00022989"/>
    </source>
</evidence>
<keyword evidence="9 13" id="KW-0812">Transmembrane</keyword>
<dbReference type="GO" id="GO:0005886">
    <property type="term" value="C:plasma membrane"/>
    <property type="evidence" value="ECO:0007669"/>
    <property type="project" value="UniProtKB-SubCell"/>
</dbReference>
<evidence type="ECO:0000256" key="10">
    <source>
        <dbReference type="ARBA" id="ARBA00022927"/>
    </source>
</evidence>
<dbReference type="NCBIfam" id="TIGR02804">
    <property type="entry name" value="ExbD_2"/>
    <property type="match status" value="1"/>
</dbReference>
<comment type="subunit">
    <text evidence="4">The accessory proteins ExbB and ExbD seem to form a complex with TonB.</text>
</comment>
<evidence type="ECO:0000256" key="2">
    <source>
        <dbReference type="ARBA" id="ARBA00004249"/>
    </source>
</evidence>
<evidence type="ECO:0000256" key="8">
    <source>
        <dbReference type="ARBA" id="ARBA00022519"/>
    </source>
</evidence>
<keyword evidence="12" id="KW-0472">Membrane</keyword>
<name>A0A3Z9F5P4_CAMCO</name>
<comment type="similarity">
    <text evidence="3 13">Belongs to the ExbD/TolR family.</text>
</comment>
<proteinExistence type="inferred from homology"/>
<evidence type="ECO:0000256" key="7">
    <source>
        <dbReference type="ARBA" id="ARBA00022475"/>
    </source>
</evidence>
<dbReference type="EMBL" id="AACRQU010000006">
    <property type="protein sequence ID" value="EAL8416561.1"/>
    <property type="molecule type" value="Genomic_DNA"/>
</dbReference>
<comment type="subcellular location">
    <subcellularLocation>
        <location evidence="2">Cell inner membrane</location>
        <topology evidence="2">Single-pass type II membrane protein</topology>
    </subcellularLocation>
    <subcellularLocation>
        <location evidence="13">Cell membrane</location>
        <topology evidence="13">Single-pass type II membrane protein</topology>
    </subcellularLocation>
</comment>
<dbReference type="GO" id="GO:0022857">
    <property type="term" value="F:transmembrane transporter activity"/>
    <property type="evidence" value="ECO:0007669"/>
    <property type="project" value="InterPro"/>
</dbReference>
<evidence type="ECO:0000256" key="12">
    <source>
        <dbReference type="ARBA" id="ARBA00023136"/>
    </source>
</evidence>
<evidence type="ECO:0000256" key="6">
    <source>
        <dbReference type="ARBA" id="ARBA00022448"/>
    </source>
</evidence>
<evidence type="ECO:0000256" key="5">
    <source>
        <dbReference type="ARBA" id="ARBA00022090"/>
    </source>
</evidence>
<dbReference type="InterPro" id="IPR014171">
    <property type="entry name" value="TonB_ExbD_2"/>
</dbReference>
<dbReference type="PANTHER" id="PTHR30558">
    <property type="entry name" value="EXBD MEMBRANE COMPONENT OF PMF-DRIVEN MACROMOLECULE IMPORT SYSTEM"/>
    <property type="match status" value="1"/>
</dbReference>
<dbReference type="InterPro" id="IPR003400">
    <property type="entry name" value="ExbD"/>
</dbReference>
<evidence type="ECO:0000256" key="13">
    <source>
        <dbReference type="RuleBase" id="RU003879"/>
    </source>
</evidence>
<protein>
    <recommendedName>
        <fullName evidence="5">Biopolymer transport protein ExbD</fullName>
    </recommendedName>
</protein>
<dbReference type="Gene3D" id="3.30.420.270">
    <property type="match status" value="1"/>
</dbReference>
<dbReference type="Pfam" id="PF02472">
    <property type="entry name" value="ExbD"/>
    <property type="match status" value="1"/>
</dbReference>
<gene>
    <name evidence="14" type="primary">exbD</name>
    <name evidence="14" type="ORF">DYF97_04030</name>
</gene>